<dbReference type="AlphaFoldDB" id="A0A3S5CMG1"/>
<comment type="caution">
    <text evidence="1">The sequence shown here is derived from an EMBL/GenBank/DDBJ whole genome shotgun (WGS) entry which is preliminary data.</text>
</comment>
<organism evidence="1 2">
    <name type="scientific">Protopolystoma xenopodis</name>
    <dbReference type="NCBI Taxonomy" id="117903"/>
    <lineage>
        <taxon>Eukaryota</taxon>
        <taxon>Metazoa</taxon>
        <taxon>Spiralia</taxon>
        <taxon>Lophotrochozoa</taxon>
        <taxon>Platyhelminthes</taxon>
        <taxon>Monogenea</taxon>
        <taxon>Polyopisthocotylea</taxon>
        <taxon>Polystomatidea</taxon>
        <taxon>Polystomatidae</taxon>
        <taxon>Protopolystoma</taxon>
    </lineage>
</organism>
<evidence type="ECO:0000313" key="2">
    <source>
        <dbReference type="Proteomes" id="UP000784294"/>
    </source>
</evidence>
<sequence length="169" mass="18157">MEQQKYSTRAISVWVVVSEIELDPLLPVSEAVLYTSTAASSVALARTAVNFLRSSQASPTLRIGIIFNPRNLSLLASTSNLTSDVFTLTRALYLAGEPALPIPITDSASPGVSATYHLDHMTARNLANKLLKEAGERITAINQTRGLVGRSIKELAVGVGFIVIFSEDK</sequence>
<evidence type="ECO:0000313" key="1">
    <source>
        <dbReference type="EMBL" id="VEL32945.1"/>
    </source>
</evidence>
<proteinExistence type="predicted"/>
<reference evidence="1" key="1">
    <citation type="submission" date="2018-11" db="EMBL/GenBank/DDBJ databases">
        <authorList>
            <consortium name="Pathogen Informatics"/>
        </authorList>
    </citation>
    <scope>NUCLEOTIDE SEQUENCE</scope>
</reference>
<protein>
    <submittedName>
        <fullName evidence="1">Uncharacterized protein</fullName>
    </submittedName>
</protein>
<accession>A0A3S5CMG1</accession>
<dbReference type="Proteomes" id="UP000784294">
    <property type="component" value="Unassembled WGS sequence"/>
</dbReference>
<dbReference type="EMBL" id="CAAALY010244925">
    <property type="protein sequence ID" value="VEL32945.1"/>
    <property type="molecule type" value="Genomic_DNA"/>
</dbReference>
<keyword evidence="2" id="KW-1185">Reference proteome</keyword>
<gene>
    <name evidence="1" type="ORF">PXEA_LOCUS26385</name>
</gene>
<name>A0A3S5CMG1_9PLAT</name>